<dbReference type="CDD" id="cd06257">
    <property type="entry name" value="DnaJ"/>
    <property type="match status" value="1"/>
</dbReference>
<name>A0A381SEA4_9ZZZZ</name>
<accession>A0A381SEA4</accession>
<evidence type="ECO:0008006" key="9">
    <source>
        <dbReference type="Google" id="ProtNLM"/>
    </source>
</evidence>
<dbReference type="PRINTS" id="PR00625">
    <property type="entry name" value="JDOMAIN"/>
</dbReference>
<dbReference type="InterPro" id="IPR001623">
    <property type="entry name" value="DnaJ_domain"/>
</dbReference>
<dbReference type="AlphaFoldDB" id="A0A381SEA4"/>
<dbReference type="InterPro" id="IPR002939">
    <property type="entry name" value="DnaJ_C"/>
</dbReference>
<dbReference type="InterPro" id="IPR018253">
    <property type="entry name" value="DnaJ_domain_CS"/>
</dbReference>
<sequence>MSQRDYYQVLNVSKQATESDLKKAYRQLAMKYHPDKNPGDHTAEEKFKEAAEAYEVLKDPEKRQIYNQFGHEGLKGRGFNGFHGFDDIASSFGDIFQDFFGGGGGRQEQTGADLRLDVTISFSEAAFGTEKKVDITKQGNCKSCQGSGAKAGTSPKTCSTCRGTGQVVRTQGFFNMASPCPACRGHGQVIEHPCNSCHGEGRVPEKKSINATIPAGVDDGSRLRLRGEGEAGPPGVKPGDLYIFIRVAADDIFQRQEYDVYCRLNLSFSQAALGAEIEVPLLNDETKVIKVKAGTQSGEMMRITGAGIPHVRGHGRGDQIIQMMVETPKKLNKKQKEIFQELAEIEGNPIKETLKGFFQKLKL</sequence>
<dbReference type="GO" id="GO:0008270">
    <property type="term" value="F:zinc ion binding"/>
    <property type="evidence" value="ECO:0007669"/>
    <property type="project" value="UniProtKB-KW"/>
</dbReference>
<evidence type="ECO:0000313" key="8">
    <source>
        <dbReference type="EMBL" id="SVA01638.1"/>
    </source>
</evidence>
<dbReference type="EMBL" id="UINC01002924">
    <property type="protein sequence ID" value="SVA01638.1"/>
    <property type="molecule type" value="Genomic_DNA"/>
</dbReference>
<evidence type="ECO:0000256" key="4">
    <source>
        <dbReference type="ARBA" id="ARBA00022833"/>
    </source>
</evidence>
<dbReference type="Pfam" id="PF00226">
    <property type="entry name" value="DnaJ"/>
    <property type="match status" value="1"/>
</dbReference>
<dbReference type="InterPro" id="IPR001305">
    <property type="entry name" value="HSP_DnaJ_Cys-rich_dom"/>
</dbReference>
<gene>
    <name evidence="8" type="ORF">METZ01_LOCUS54492</name>
</gene>
<dbReference type="SUPFAM" id="SSF46565">
    <property type="entry name" value="Chaperone J-domain"/>
    <property type="match status" value="1"/>
</dbReference>
<dbReference type="InterPro" id="IPR008971">
    <property type="entry name" value="HSP40/DnaJ_pept-bd"/>
</dbReference>
<dbReference type="FunFam" id="1.10.287.110:FF:000034">
    <property type="entry name" value="Chaperone protein DnaJ"/>
    <property type="match status" value="1"/>
</dbReference>
<feature type="domain" description="CR-type" evidence="7">
    <location>
        <begin position="128"/>
        <end position="206"/>
    </location>
</feature>
<keyword evidence="3" id="KW-0863">Zinc-finger</keyword>
<dbReference type="GO" id="GO:0005524">
    <property type="term" value="F:ATP binding"/>
    <property type="evidence" value="ECO:0007669"/>
    <property type="project" value="InterPro"/>
</dbReference>
<dbReference type="GO" id="GO:0031072">
    <property type="term" value="F:heat shock protein binding"/>
    <property type="evidence" value="ECO:0007669"/>
    <property type="project" value="InterPro"/>
</dbReference>
<dbReference type="InterPro" id="IPR036869">
    <property type="entry name" value="J_dom_sf"/>
</dbReference>
<dbReference type="SUPFAM" id="SSF57938">
    <property type="entry name" value="DnaJ/Hsp40 cysteine-rich domain"/>
    <property type="match status" value="1"/>
</dbReference>
<dbReference type="Gene3D" id="2.10.230.10">
    <property type="entry name" value="Heat shock protein DnaJ, cysteine-rich domain"/>
    <property type="match status" value="1"/>
</dbReference>
<evidence type="ECO:0000259" key="6">
    <source>
        <dbReference type="PROSITE" id="PS50076"/>
    </source>
</evidence>
<dbReference type="SMART" id="SM00271">
    <property type="entry name" value="DnaJ"/>
    <property type="match status" value="1"/>
</dbReference>
<evidence type="ECO:0000256" key="1">
    <source>
        <dbReference type="ARBA" id="ARBA00022723"/>
    </source>
</evidence>
<dbReference type="CDD" id="cd10747">
    <property type="entry name" value="DnaJ_C"/>
    <property type="match status" value="1"/>
</dbReference>
<dbReference type="PROSITE" id="PS00636">
    <property type="entry name" value="DNAJ_1"/>
    <property type="match status" value="1"/>
</dbReference>
<dbReference type="Pfam" id="PF00684">
    <property type="entry name" value="DnaJ_CXXCXGXG"/>
    <property type="match status" value="1"/>
</dbReference>
<dbReference type="PANTHER" id="PTHR43096:SF10">
    <property type="entry name" value="CHAPERONE PROTEIN DNAJ A6, CHLOROPLASTIC"/>
    <property type="match status" value="1"/>
</dbReference>
<dbReference type="PROSITE" id="PS50076">
    <property type="entry name" value="DNAJ_2"/>
    <property type="match status" value="1"/>
</dbReference>
<dbReference type="GO" id="GO:0042026">
    <property type="term" value="P:protein refolding"/>
    <property type="evidence" value="ECO:0007669"/>
    <property type="project" value="TreeGrafter"/>
</dbReference>
<dbReference type="NCBIfam" id="NF008035">
    <property type="entry name" value="PRK10767.1"/>
    <property type="match status" value="1"/>
</dbReference>
<keyword evidence="5" id="KW-0143">Chaperone</keyword>
<dbReference type="Gene3D" id="2.60.260.20">
    <property type="entry name" value="Urease metallochaperone UreE, N-terminal domain"/>
    <property type="match status" value="2"/>
</dbReference>
<dbReference type="HAMAP" id="MF_01152">
    <property type="entry name" value="DnaJ"/>
    <property type="match status" value="1"/>
</dbReference>
<evidence type="ECO:0000256" key="2">
    <source>
        <dbReference type="ARBA" id="ARBA00022737"/>
    </source>
</evidence>
<keyword evidence="1" id="KW-0479">Metal-binding</keyword>
<evidence type="ECO:0000256" key="3">
    <source>
        <dbReference type="ARBA" id="ARBA00022771"/>
    </source>
</evidence>
<dbReference type="GO" id="GO:0009408">
    <property type="term" value="P:response to heat"/>
    <property type="evidence" value="ECO:0007669"/>
    <property type="project" value="InterPro"/>
</dbReference>
<dbReference type="CDD" id="cd10719">
    <property type="entry name" value="DnaJ_zf"/>
    <property type="match status" value="1"/>
</dbReference>
<keyword evidence="2" id="KW-0677">Repeat</keyword>
<organism evidence="8">
    <name type="scientific">marine metagenome</name>
    <dbReference type="NCBI Taxonomy" id="408172"/>
    <lineage>
        <taxon>unclassified sequences</taxon>
        <taxon>metagenomes</taxon>
        <taxon>ecological metagenomes</taxon>
    </lineage>
</organism>
<dbReference type="Pfam" id="PF01556">
    <property type="entry name" value="DnaJ_C"/>
    <property type="match status" value="1"/>
</dbReference>
<proteinExistence type="inferred from homology"/>
<feature type="domain" description="J" evidence="6">
    <location>
        <begin position="5"/>
        <end position="70"/>
    </location>
</feature>
<dbReference type="GO" id="GO:0005737">
    <property type="term" value="C:cytoplasm"/>
    <property type="evidence" value="ECO:0007669"/>
    <property type="project" value="TreeGrafter"/>
</dbReference>
<evidence type="ECO:0000259" key="7">
    <source>
        <dbReference type="PROSITE" id="PS51188"/>
    </source>
</evidence>
<evidence type="ECO:0000256" key="5">
    <source>
        <dbReference type="ARBA" id="ARBA00023186"/>
    </source>
</evidence>
<dbReference type="InterPro" id="IPR012724">
    <property type="entry name" value="DnaJ"/>
</dbReference>
<dbReference type="PANTHER" id="PTHR43096">
    <property type="entry name" value="DNAJ HOMOLOG 1, MITOCHONDRIAL-RELATED"/>
    <property type="match status" value="1"/>
</dbReference>
<dbReference type="FunFam" id="2.10.230.10:FF:000002">
    <property type="entry name" value="Molecular chaperone DnaJ"/>
    <property type="match status" value="1"/>
</dbReference>
<dbReference type="SUPFAM" id="SSF49493">
    <property type="entry name" value="HSP40/DnaJ peptide-binding domain"/>
    <property type="match status" value="2"/>
</dbReference>
<dbReference type="NCBIfam" id="TIGR02349">
    <property type="entry name" value="DnaJ_bact"/>
    <property type="match status" value="1"/>
</dbReference>
<dbReference type="GO" id="GO:0051082">
    <property type="term" value="F:unfolded protein binding"/>
    <property type="evidence" value="ECO:0007669"/>
    <property type="project" value="InterPro"/>
</dbReference>
<dbReference type="Gene3D" id="1.10.287.110">
    <property type="entry name" value="DnaJ domain"/>
    <property type="match status" value="1"/>
</dbReference>
<keyword evidence="4" id="KW-0862">Zinc</keyword>
<dbReference type="InterPro" id="IPR036410">
    <property type="entry name" value="HSP_DnaJ_Cys-rich_dom_sf"/>
</dbReference>
<dbReference type="FunFam" id="2.60.260.20:FF:000005">
    <property type="entry name" value="Chaperone protein dnaJ 1, mitochondrial"/>
    <property type="match status" value="1"/>
</dbReference>
<dbReference type="PROSITE" id="PS51188">
    <property type="entry name" value="ZF_CR"/>
    <property type="match status" value="1"/>
</dbReference>
<protein>
    <recommendedName>
        <fullName evidence="9">J domain-containing protein</fullName>
    </recommendedName>
</protein>
<reference evidence="8" key="1">
    <citation type="submission" date="2018-05" db="EMBL/GenBank/DDBJ databases">
        <authorList>
            <person name="Lanie J.A."/>
            <person name="Ng W.-L."/>
            <person name="Kazmierczak K.M."/>
            <person name="Andrzejewski T.M."/>
            <person name="Davidsen T.M."/>
            <person name="Wayne K.J."/>
            <person name="Tettelin H."/>
            <person name="Glass J.I."/>
            <person name="Rusch D."/>
            <person name="Podicherti R."/>
            <person name="Tsui H.-C.T."/>
            <person name="Winkler M.E."/>
        </authorList>
    </citation>
    <scope>NUCLEOTIDE SEQUENCE</scope>
</reference>